<proteinExistence type="inferred from homology"/>
<dbReference type="EMBL" id="ANNX02000040">
    <property type="protein sequence ID" value="KYC38700.1"/>
    <property type="molecule type" value="Genomic_DNA"/>
</dbReference>
<dbReference type="InterPro" id="IPR017945">
    <property type="entry name" value="DHBP_synth_RibB-like_a/b_dom"/>
</dbReference>
<dbReference type="PANTHER" id="PTHR17490">
    <property type="entry name" value="SUA5"/>
    <property type="match status" value="1"/>
</dbReference>
<dbReference type="RefSeq" id="WP_017746700.1">
    <property type="nucleotide sequence ID" value="NZ_KQ976354.1"/>
</dbReference>
<name>A0A139X217_9CYAN</name>
<accession>A0A139X217</accession>
<dbReference type="Pfam" id="PF01300">
    <property type="entry name" value="Sua5_yciO_yrdC"/>
    <property type="match status" value="1"/>
</dbReference>
<gene>
    <name evidence="13" type="ORF">WA1_36640</name>
</gene>
<evidence type="ECO:0000313" key="13">
    <source>
        <dbReference type="EMBL" id="KYC38700.1"/>
    </source>
</evidence>
<dbReference type="GO" id="GO:0005737">
    <property type="term" value="C:cytoplasm"/>
    <property type="evidence" value="ECO:0007669"/>
    <property type="project" value="UniProtKB-SubCell"/>
</dbReference>
<evidence type="ECO:0000256" key="3">
    <source>
        <dbReference type="ARBA" id="ARBA00012584"/>
    </source>
</evidence>
<evidence type="ECO:0000256" key="8">
    <source>
        <dbReference type="ARBA" id="ARBA00022741"/>
    </source>
</evidence>
<evidence type="ECO:0000256" key="9">
    <source>
        <dbReference type="ARBA" id="ARBA00022840"/>
    </source>
</evidence>
<evidence type="ECO:0000256" key="4">
    <source>
        <dbReference type="ARBA" id="ARBA00022490"/>
    </source>
</evidence>
<evidence type="ECO:0000259" key="12">
    <source>
        <dbReference type="PROSITE" id="PS51163"/>
    </source>
</evidence>
<dbReference type="GO" id="GO:0000049">
    <property type="term" value="F:tRNA binding"/>
    <property type="evidence" value="ECO:0007669"/>
    <property type="project" value="TreeGrafter"/>
</dbReference>
<organism evidence="13 14">
    <name type="scientific">Scytonema hofmannii PCC 7110</name>
    <dbReference type="NCBI Taxonomy" id="128403"/>
    <lineage>
        <taxon>Bacteria</taxon>
        <taxon>Bacillati</taxon>
        <taxon>Cyanobacteriota</taxon>
        <taxon>Cyanophyceae</taxon>
        <taxon>Nostocales</taxon>
        <taxon>Scytonemataceae</taxon>
        <taxon>Scytonema</taxon>
    </lineage>
</organism>
<keyword evidence="5" id="KW-0808">Transferase</keyword>
<dbReference type="GO" id="GO:0008033">
    <property type="term" value="P:tRNA processing"/>
    <property type="evidence" value="ECO:0007669"/>
    <property type="project" value="UniProtKB-KW"/>
</dbReference>
<keyword evidence="9" id="KW-0067">ATP-binding</keyword>
<dbReference type="PANTHER" id="PTHR17490:SF16">
    <property type="entry name" value="THREONYLCARBAMOYL-AMP SYNTHASE"/>
    <property type="match status" value="1"/>
</dbReference>
<evidence type="ECO:0000313" key="14">
    <source>
        <dbReference type="Proteomes" id="UP000076925"/>
    </source>
</evidence>
<comment type="catalytic activity">
    <reaction evidence="11">
        <text>L-threonine + hydrogencarbonate + ATP = L-threonylcarbamoyladenylate + diphosphate + H2O</text>
        <dbReference type="Rhea" id="RHEA:36407"/>
        <dbReference type="ChEBI" id="CHEBI:15377"/>
        <dbReference type="ChEBI" id="CHEBI:17544"/>
        <dbReference type="ChEBI" id="CHEBI:30616"/>
        <dbReference type="ChEBI" id="CHEBI:33019"/>
        <dbReference type="ChEBI" id="CHEBI:57926"/>
        <dbReference type="ChEBI" id="CHEBI:73682"/>
        <dbReference type="EC" id="2.7.7.87"/>
    </reaction>
</comment>
<evidence type="ECO:0000256" key="1">
    <source>
        <dbReference type="ARBA" id="ARBA00004496"/>
    </source>
</evidence>
<dbReference type="EC" id="2.7.7.87" evidence="3"/>
<dbReference type="SUPFAM" id="SSF55821">
    <property type="entry name" value="YrdC/RibB"/>
    <property type="match status" value="1"/>
</dbReference>
<dbReference type="PROSITE" id="PS51163">
    <property type="entry name" value="YRDC"/>
    <property type="match status" value="1"/>
</dbReference>
<dbReference type="InterPro" id="IPR006070">
    <property type="entry name" value="Sua5-like_dom"/>
</dbReference>
<feature type="domain" description="YrdC-like" evidence="12">
    <location>
        <begin position="3"/>
        <end position="205"/>
    </location>
</feature>
<keyword evidence="4" id="KW-0963">Cytoplasm</keyword>
<dbReference type="STRING" id="128403.WA1_36640"/>
<dbReference type="GO" id="GO:0003725">
    <property type="term" value="F:double-stranded RNA binding"/>
    <property type="evidence" value="ECO:0007669"/>
    <property type="project" value="InterPro"/>
</dbReference>
<dbReference type="Gene3D" id="3.90.870.10">
    <property type="entry name" value="DHBP synthase"/>
    <property type="match status" value="1"/>
</dbReference>
<comment type="subcellular location">
    <subcellularLocation>
        <location evidence="1">Cytoplasm</location>
    </subcellularLocation>
</comment>
<evidence type="ECO:0000256" key="11">
    <source>
        <dbReference type="ARBA" id="ARBA00048366"/>
    </source>
</evidence>
<evidence type="ECO:0000256" key="7">
    <source>
        <dbReference type="ARBA" id="ARBA00022695"/>
    </source>
</evidence>
<dbReference type="GO" id="GO:0006450">
    <property type="term" value="P:regulation of translational fidelity"/>
    <property type="evidence" value="ECO:0007669"/>
    <property type="project" value="TreeGrafter"/>
</dbReference>
<evidence type="ECO:0000256" key="10">
    <source>
        <dbReference type="ARBA" id="ARBA00029774"/>
    </source>
</evidence>
<sequence length="209" mass="22965">MTVVSLDALISGARAGKLVSFPTDTVPALASLPERSSLIYVAKQRSREKPLILMAAHADEVWAFTQGRDEEYKVWREVAKKYWPGALTLVLPASKRVPRVMVSDSDENFSQFTNQLSNSVTVGIRIPDNAIARKILAQTGPLATTSINLSGQPPLLTVSEIEAQFPDILSLAATEYDTELQGIGLPSTVVKWTEENWQVLRQGAIKVEF</sequence>
<evidence type="ECO:0000256" key="5">
    <source>
        <dbReference type="ARBA" id="ARBA00022679"/>
    </source>
</evidence>
<evidence type="ECO:0000256" key="6">
    <source>
        <dbReference type="ARBA" id="ARBA00022694"/>
    </source>
</evidence>
<protein>
    <recommendedName>
        <fullName evidence="10">L-threonylcarbamoyladenylate synthase</fullName>
        <ecNumber evidence="3">2.7.7.87</ecNumber>
    </recommendedName>
    <alternativeName>
        <fullName evidence="10">L-threonylcarbamoyladenylate synthase</fullName>
    </alternativeName>
</protein>
<keyword evidence="6" id="KW-0819">tRNA processing</keyword>
<comment type="caution">
    <text evidence="13">The sequence shown here is derived from an EMBL/GenBank/DDBJ whole genome shotgun (WGS) entry which is preliminary data.</text>
</comment>
<evidence type="ECO:0000256" key="2">
    <source>
        <dbReference type="ARBA" id="ARBA00007663"/>
    </source>
</evidence>
<dbReference type="InterPro" id="IPR050156">
    <property type="entry name" value="TC-AMP_synthase_SUA5"/>
</dbReference>
<keyword evidence="8" id="KW-0547">Nucleotide-binding</keyword>
<dbReference type="OrthoDB" id="9814580at2"/>
<comment type="similarity">
    <text evidence="2">Belongs to the SUA5 family.</text>
</comment>
<reference evidence="13 14" key="1">
    <citation type="journal article" date="2013" name="Genome Biol. Evol.">
        <title>Genomes of Stigonematalean cyanobacteria (subsection V) and the evolution of oxygenic photosynthesis from prokaryotes to plastids.</title>
        <authorList>
            <person name="Dagan T."/>
            <person name="Roettger M."/>
            <person name="Stucken K."/>
            <person name="Landan G."/>
            <person name="Koch R."/>
            <person name="Major P."/>
            <person name="Gould S.B."/>
            <person name="Goremykin V.V."/>
            <person name="Rippka R."/>
            <person name="Tandeau de Marsac N."/>
            <person name="Gugger M."/>
            <person name="Lockhart P.J."/>
            <person name="Allen J.F."/>
            <person name="Brune I."/>
            <person name="Maus I."/>
            <person name="Puhler A."/>
            <person name="Martin W.F."/>
        </authorList>
    </citation>
    <scope>NUCLEOTIDE SEQUENCE [LARGE SCALE GENOMIC DNA]</scope>
    <source>
        <strain evidence="13 14">PCC 7110</strain>
    </source>
</reference>
<dbReference type="GO" id="GO:0005524">
    <property type="term" value="F:ATP binding"/>
    <property type="evidence" value="ECO:0007669"/>
    <property type="project" value="UniProtKB-KW"/>
</dbReference>
<dbReference type="GO" id="GO:0061710">
    <property type="term" value="F:L-threonylcarbamoyladenylate synthase"/>
    <property type="evidence" value="ECO:0007669"/>
    <property type="project" value="UniProtKB-EC"/>
</dbReference>
<dbReference type="Proteomes" id="UP000076925">
    <property type="component" value="Unassembled WGS sequence"/>
</dbReference>
<dbReference type="AlphaFoldDB" id="A0A139X217"/>
<keyword evidence="7" id="KW-0548">Nucleotidyltransferase</keyword>
<keyword evidence="14" id="KW-1185">Reference proteome</keyword>